<dbReference type="Gene3D" id="3.40.50.150">
    <property type="entry name" value="Vaccinia Virus protein VP39"/>
    <property type="match status" value="1"/>
</dbReference>
<accession>A0A6J1CD05</accession>
<dbReference type="Pfam" id="PF10354">
    <property type="entry name" value="BMT5-like"/>
    <property type="match status" value="1"/>
</dbReference>
<evidence type="ECO:0000313" key="4">
    <source>
        <dbReference type="RefSeq" id="XP_022139690.1"/>
    </source>
</evidence>
<reference evidence="4" key="1">
    <citation type="submission" date="2025-08" db="UniProtKB">
        <authorList>
            <consortium name="RefSeq"/>
        </authorList>
    </citation>
    <scope>IDENTIFICATION</scope>
    <source>
        <strain evidence="4">OHB3-1</strain>
    </source>
</reference>
<proteinExistence type="predicted"/>
<dbReference type="KEGG" id="mcha:111010536"/>
<keyword evidence="3" id="KW-1185">Reference proteome</keyword>
<evidence type="ECO:0000313" key="3">
    <source>
        <dbReference type="Proteomes" id="UP000504603"/>
    </source>
</evidence>
<evidence type="ECO:0000256" key="1">
    <source>
        <dbReference type="SAM" id="MobiDB-lite"/>
    </source>
</evidence>
<protein>
    <submittedName>
        <fullName evidence="4">Heavy metal-associated isoprenylated plant protein 41-like</fullName>
    </submittedName>
</protein>
<dbReference type="GO" id="GO:0070042">
    <property type="term" value="F:rRNA (uridine-N3-)-methyltransferase activity"/>
    <property type="evidence" value="ECO:0007669"/>
    <property type="project" value="InterPro"/>
</dbReference>
<dbReference type="PANTHER" id="PTHR11538">
    <property type="entry name" value="PHENYLALANYL-TRNA SYNTHETASE"/>
    <property type="match status" value="1"/>
</dbReference>
<dbReference type="GO" id="GO:0070475">
    <property type="term" value="P:rRNA base methylation"/>
    <property type="evidence" value="ECO:0007669"/>
    <property type="project" value="InterPro"/>
</dbReference>
<dbReference type="GeneID" id="111010536"/>
<feature type="region of interest" description="Disordered" evidence="1">
    <location>
        <begin position="360"/>
        <end position="387"/>
    </location>
</feature>
<feature type="compositionally biased region" description="Polar residues" evidence="1">
    <location>
        <begin position="360"/>
        <end position="369"/>
    </location>
</feature>
<dbReference type="AlphaFoldDB" id="A0A6J1CD05"/>
<sequence length="387" mass="44448">MFIIGRQPHAGPEGDYDGEKWLKYYCSNHEILLVGDGDFSFSLSLARSFGSASHIVATSLDSYYDVVRKYKKARSNLRTLKDLGATVLHGVDVTKMKRHVDLHMRKFDRIIFNFPHAGFHGREDNVLMIQMHKRLVYEFFKNASQMLRADGEIHVNHKTKAPFCDWDIVQLALQNSLSLIGCANFNIQDYPGYKNKRGQGHRCDRPSYLGECCTFKFSINHRAKKAPRVVHMNAIEMQRNRPFQEMPISNHCHPHPYPNSFESSYSHFPTRSHPAPFEPDRSRVTNYPINAHSYQAPPPVYSLNQSSRTYHTNSLDTEQAYAFEEYLVNAIGALLSRSRTGMPERTSNGDVHRTSTLRSVISRSRSSNCGEERTDAHTAQGLFRHHW</sequence>
<dbReference type="RefSeq" id="XP_022139690.1">
    <property type="nucleotide sequence ID" value="XM_022283998.1"/>
</dbReference>
<dbReference type="PANTHER" id="PTHR11538:SF26">
    <property type="entry name" value="FERREDOXIN-FOLD ANTICODON-BINDING DOMAIN-CONTAINING PROTEIN 1"/>
    <property type="match status" value="1"/>
</dbReference>
<dbReference type="InterPro" id="IPR029063">
    <property type="entry name" value="SAM-dependent_MTases_sf"/>
</dbReference>
<dbReference type="SUPFAM" id="SSF53335">
    <property type="entry name" value="S-adenosyl-L-methionine-dependent methyltransferases"/>
    <property type="match status" value="1"/>
</dbReference>
<name>A0A6J1CD05_MOMCH</name>
<dbReference type="OrthoDB" id="273345at2759"/>
<dbReference type="FunFam" id="3.40.50.150:FF:000440">
    <property type="entry name" value="Os09g0479300 protein"/>
    <property type="match status" value="1"/>
</dbReference>
<feature type="domain" description="25S rRNA (uridine-N(3))-methyltransferase BMT5-like" evidence="2">
    <location>
        <begin position="32"/>
        <end position="197"/>
    </location>
</feature>
<gene>
    <name evidence="4" type="primary">LOC111010536</name>
</gene>
<evidence type="ECO:0000259" key="2">
    <source>
        <dbReference type="Pfam" id="PF10354"/>
    </source>
</evidence>
<dbReference type="InterPro" id="IPR019446">
    <property type="entry name" value="BMT5-like"/>
</dbReference>
<dbReference type="Proteomes" id="UP000504603">
    <property type="component" value="Unplaced"/>
</dbReference>
<dbReference type="GO" id="GO:0005737">
    <property type="term" value="C:cytoplasm"/>
    <property type="evidence" value="ECO:0007669"/>
    <property type="project" value="TreeGrafter"/>
</dbReference>
<organism evidence="3 4">
    <name type="scientific">Momordica charantia</name>
    <name type="common">Bitter gourd</name>
    <name type="synonym">Balsam pear</name>
    <dbReference type="NCBI Taxonomy" id="3673"/>
    <lineage>
        <taxon>Eukaryota</taxon>
        <taxon>Viridiplantae</taxon>
        <taxon>Streptophyta</taxon>
        <taxon>Embryophyta</taxon>
        <taxon>Tracheophyta</taxon>
        <taxon>Spermatophyta</taxon>
        <taxon>Magnoliopsida</taxon>
        <taxon>eudicotyledons</taxon>
        <taxon>Gunneridae</taxon>
        <taxon>Pentapetalae</taxon>
        <taxon>rosids</taxon>
        <taxon>fabids</taxon>
        <taxon>Cucurbitales</taxon>
        <taxon>Cucurbitaceae</taxon>
        <taxon>Momordiceae</taxon>
        <taxon>Momordica</taxon>
    </lineage>
</organism>